<dbReference type="AlphaFoldDB" id="A0AAV3Q9K5"/>
<dbReference type="InterPro" id="IPR036397">
    <property type="entry name" value="RNaseH_sf"/>
</dbReference>
<evidence type="ECO:0000259" key="1">
    <source>
        <dbReference type="Pfam" id="PF13456"/>
    </source>
</evidence>
<reference evidence="2 3" key="1">
    <citation type="submission" date="2024-01" db="EMBL/GenBank/DDBJ databases">
        <title>The complete chloroplast genome sequence of Lithospermum erythrorhizon: insights into the phylogenetic relationship among Boraginaceae species and the maternal lineages of purple gromwells.</title>
        <authorList>
            <person name="Okada T."/>
            <person name="Watanabe K."/>
        </authorList>
    </citation>
    <scope>NUCLEOTIDE SEQUENCE [LARGE SCALE GENOMIC DNA]</scope>
</reference>
<feature type="domain" description="RNase H type-1" evidence="1">
    <location>
        <begin position="52"/>
        <end position="170"/>
    </location>
</feature>
<evidence type="ECO:0000313" key="3">
    <source>
        <dbReference type="Proteomes" id="UP001454036"/>
    </source>
</evidence>
<dbReference type="PANTHER" id="PTHR47723">
    <property type="entry name" value="OS05G0353850 PROTEIN"/>
    <property type="match status" value="1"/>
</dbReference>
<dbReference type="InterPro" id="IPR012337">
    <property type="entry name" value="RNaseH-like_sf"/>
</dbReference>
<dbReference type="PANTHER" id="PTHR47723:SF19">
    <property type="entry name" value="POLYNUCLEOTIDYL TRANSFERASE, RIBONUCLEASE H-LIKE SUPERFAMILY PROTEIN"/>
    <property type="match status" value="1"/>
</dbReference>
<name>A0AAV3Q9K5_LITER</name>
<proteinExistence type="predicted"/>
<dbReference type="InterPro" id="IPR053151">
    <property type="entry name" value="RNase_H-like"/>
</dbReference>
<dbReference type="Proteomes" id="UP001454036">
    <property type="component" value="Unassembled WGS sequence"/>
</dbReference>
<dbReference type="GO" id="GO:0004523">
    <property type="term" value="F:RNA-DNA hybrid ribonuclease activity"/>
    <property type="evidence" value="ECO:0007669"/>
    <property type="project" value="InterPro"/>
</dbReference>
<dbReference type="InterPro" id="IPR002156">
    <property type="entry name" value="RNaseH_domain"/>
</dbReference>
<gene>
    <name evidence="2" type="ORF">LIER_39091</name>
</gene>
<protein>
    <recommendedName>
        <fullName evidence="1">RNase H type-1 domain-containing protein</fullName>
    </recommendedName>
</protein>
<dbReference type="SUPFAM" id="SSF53098">
    <property type="entry name" value="Ribonuclease H-like"/>
    <property type="match status" value="1"/>
</dbReference>
<accession>A0AAV3Q9K5</accession>
<dbReference type="InterPro" id="IPR044730">
    <property type="entry name" value="RNase_H-like_dom_plant"/>
</dbReference>
<dbReference type="Gene3D" id="3.30.420.10">
    <property type="entry name" value="Ribonuclease H-like superfamily/Ribonuclease H"/>
    <property type="match status" value="1"/>
</dbReference>
<sequence length="220" mass="24563">MCISLGNCFKVEHWRGDLDKTSIFNCLLASKLVKRCIICSWTKPDTRRFKLNVDGSSKGNPDISGGEGILRNDSGDMLFAFTRDYGRHSSLLSEFRALLEGLKVCLSYNIKGILIESDSKCLINMISTGSWPWYLSAIGESIVTLMASIEAVLHHVFRVSNSAADWLANFGVQCLHDQDFSSLEHDHLRSLCAIVKLDTDGVSFIRNRYSSLSFSVPQVM</sequence>
<organism evidence="2 3">
    <name type="scientific">Lithospermum erythrorhizon</name>
    <name type="common">Purple gromwell</name>
    <name type="synonym">Lithospermum officinale var. erythrorhizon</name>
    <dbReference type="NCBI Taxonomy" id="34254"/>
    <lineage>
        <taxon>Eukaryota</taxon>
        <taxon>Viridiplantae</taxon>
        <taxon>Streptophyta</taxon>
        <taxon>Embryophyta</taxon>
        <taxon>Tracheophyta</taxon>
        <taxon>Spermatophyta</taxon>
        <taxon>Magnoliopsida</taxon>
        <taxon>eudicotyledons</taxon>
        <taxon>Gunneridae</taxon>
        <taxon>Pentapetalae</taxon>
        <taxon>asterids</taxon>
        <taxon>lamiids</taxon>
        <taxon>Boraginales</taxon>
        <taxon>Boraginaceae</taxon>
        <taxon>Boraginoideae</taxon>
        <taxon>Lithospermeae</taxon>
        <taxon>Lithospermum</taxon>
    </lineage>
</organism>
<dbReference type="EMBL" id="BAABME010020546">
    <property type="protein sequence ID" value="GAA0160724.1"/>
    <property type="molecule type" value="Genomic_DNA"/>
</dbReference>
<comment type="caution">
    <text evidence="2">The sequence shown here is derived from an EMBL/GenBank/DDBJ whole genome shotgun (WGS) entry which is preliminary data.</text>
</comment>
<dbReference type="Pfam" id="PF13456">
    <property type="entry name" value="RVT_3"/>
    <property type="match status" value="1"/>
</dbReference>
<keyword evidence="3" id="KW-1185">Reference proteome</keyword>
<evidence type="ECO:0000313" key="2">
    <source>
        <dbReference type="EMBL" id="GAA0160724.1"/>
    </source>
</evidence>
<dbReference type="CDD" id="cd06222">
    <property type="entry name" value="RNase_H_like"/>
    <property type="match status" value="1"/>
</dbReference>
<dbReference type="GO" id="GO:0003676">
    <property type="term" value="F:nucleic acid binding"/>
    <property type="evidence" value="ECO:0007669"/>
    <property type="project" value="InterPro"/>
</dbReference>